<dbReference type="PANTHER" id="PTHR46083">
    <property type="match status" value="1"/>
</dbReference>
<evidence type="ECO:0000256" key="5">
    <source>
        <dbReference type="ARBA" id="ARBA00022679"/>
    </source>
</evidence>
<dbReference type="Gene3D" id="3.40.50.2000">
    <property type="entry name" value="Glycogen Phosphorylase B"/>
    <property type="match status" value="2"/>
</dbReference>
<dbReference type="InterPro" id="IPR013534">
    <property type="entry name" value="Starch_synth_cat_dom"/>
</dbReference>
<comment type="pathway">
    <text evidence="2">Glycan biosynthesis; starch biosynthesis.</text>
</comment>
<keyword evidence="6" id="KW-0750">Starch biosynthesis</keyword>
<evidence type="ECO:0000256" key="4">
    <source>
        <dbReference type="ARBA" id="ARBA00022676"/>
    </source>
</evidence>
<dbReference type="Proteomes" id="UP000824890">
    <property type="component" value="Unassembled WGS sequence"/>
</dbReference>
<evidence type="ECO:0000256" key="2">
    <source>
        <dbReference type="ARBA" id="ARBA00004727"/>
    </source>
</evidence>
<protein>
    <recommendedName>
        <fullName evidence="3">starch synthase</fullName>
        <ecNumber evidence="3">2.4.1.21</ecNumber>
    </recommendedName>
</protein>
<dbReference type="EMBL" id="JAGKQM010000006">
    <property type="protein sequence ID" value="KAH0923125.1"/>
    <property type="molecule type" value="Genomic_DNA"/>
</dbReference>
<evidence type="ECO:0000313" key="10">
    <source>
        <dbReference type="Proteomes" id="UP000824890"/>
    </source>
</evidence>
<evidence type="ECO:0000259" key="8">
    <source>
        <dbReference type="Pfam" id="PF08323"/>
    </source>
</evidence>
<gene>
    <name evidence="9" type="ORF">HID58_023143</name>
</gene>
<keyword evidence="7" id="KW-0175">Coiled coil</keyword>
<dbReference type="Pfam" id="PF08323">
    <property type="entry name" value="Glyco_transf_5"/>
    <property type="match status" value="1"/>
</dbReference>
<feature type="domain" description="Starch synthase catalytic" evidence="8">
    <location>
        <begin position="194"/>
        <end position="422"/>
    </location>
</feature>
<sequence>MQSAANFPLKWNLSPLVSSSKVQLVNLKFRKAHALHCLRSEGHEEKFENSSQDKLGVSSVIKEDKHKDIWSLFREAQQNILYLNKQRLAAVEELEKLKNERVELLEKINQLEEESHIVVKKDKSSILWELLLRVDSMVLNGLIGTEEASSMRQLVREHQANISEFPLDVLQQGDAQVLAELRQLPNRGKRNGLHVIHICTEMDPLVSVGPLASYITGLSCALQGKGYLVEVILPKYSTLDLDEVEGLREIEADAYSYFNGQLHANRIWNGVVSGVGVTLIQPVYYGSMFSRDKVYGYSDDVDRFAYFSRASLDYIAKSGKQPDVLHIHNWQTAIVGPLFWDVFVNQGLEGTRILLTCQGFDSKASHVASFLFFPLCLVPPEKLELCGLDPASVHRADRLQDNTNPQLVNLLKGGIVYSNKVVIMPSSPSEGRTLHRNSIPGLEPTLAVHKEKLCFAPFGLDNSKWDPSIDVYLPENYSAEDIKGKSICKAELQRQLGLVEDVSTTIVGCIFSEISGVDLESLKSLVRRTAKNDVQFVIMMMNEDQLIIKELEKAQDEIEGGNLKVVTGNNEVVSHLIFAGSDIMLYLNFFQDPLLQVPVALCLLMVQLKALKYGTVPIELNPQTGHVGTHEQEATTTAKIFNSLFGRMSLGQALDLMKKDGRLWELKIKEAMEKDLCCDVHGENLKVVTGNSEAVSHLIYAGSDIMLSLNFLQDPLLQVPVAQGFEVRNSCNRTGHVGTHEQEAKTANFIKFLFGSMSLGQALDLIVKEGWEVVEIEDNGSNEERL</sequence>
<dbReference type="PANTHER" id="PTHR46083:SF3">
    <property type="entry name" value="UDP-GLYCOSYLTRANSFERASE SUPERFAMILY PROTEIN"/>
    <property type="match status" value="1"/>
</dbReference>
<evidence type="ECO:0000256" key="3">
    <source>
        <dbReference type="ARBA" id="ARBA00012588"/>
    </source>
</evidence>
<evidence type="ECO:0000313" key="9">
    <source>
        <dbReference type="EMBL" id="KAH0923125.1"/>
    </source>
</evidence>
<keyword evidence="5" id="KW-0808">Transferase</keyword>
<accession>A0ABQ8D3K9</accession>
<evidence type="ECO:0000256" key="1">
    <source>
        <dbReference type="ARBA" id="ARBA00001478"/>
    </source>
</evidence>
<proteinExistence type="predicted"/>
<dbReference type="SUPFAM" id="SSF53756">
    <property type="entry name" value="UDP-Glycosyltransferase/glycogen phosphorylase"/>
    <property type="match status" value="1"/>
</dbReference>
<comment type="caution">
    <text evidence="9">The sequence shown here is derived from an EMBL/GenBank/DDBJ whole genome shotgun (WGS) entry which is preliminary data.</text>
</comment>
<organism evidence="9 10">
    <name type="scientific">Brassica napus</name>
    <name type="common">Rape</name>
    <dbReference type="NCBI Taxonomy" id="3708"/>
    <lineage>
        <taxon>Eukaryota</taxon>
        <taxon>Viridiplantae</taxon>
        <taxon>Streptophyta</taxon>
        <taxon>Embryophyta</taxon>
        <taxon>Tracheophyta</taxon>
        <taxon>Spermatophyta</taxon>
        <taxon>Magnoliopsida</taxon>
        <taxon>eudicotyledons</taxon>
        <taxon>Gunneridae</taxon>
        <taxon>Pentapetalae</taxon>
        <taxon>rosids</taxon>
        <taxon>malvids</taxon>
        <taxon>Brassicales</taxon>
        <taxon>Brassicaceae</taxon>
        <taxon>Brassiceae</taxon>
        <taxon>Brassica</taxon>
    </lineage>
</organism>
<name>A0ABQ8D3K9_BRANA</name>
<keyword evidence="4" id="KW-0328">Glycosyltransferase</keyword>
<keyword evidence="10" id="KW-1185">Reference proteome</keyword>
<dbReference type="EC" id="2.4.1.21" evidence="3"/>
<comment type="catalytic activity">
    <reaction evidence="1">
        <text>[(1-&gt;4)-alpha-D-glucosyl](n) + ADP-alpha-D-glucose = [(1-&gt;4)-alpha-D-glucosyl](n+1) + ADP + H(+)</text>
        <dbReference type="Rhea" id="RHEA:18189"/>
        <dbReference type="Rhea" id="RHEA-COMP:9584"/>
        <dbReference type="Rhea" id="RHEA-COMP:9587"/>
        <dbReference type="ChEBI" id="CHEBI:15378"/>
        <dbReference type="ChEBI" id="CHEBI:15444"/>
        <dbReference type="ChEBI" id="CHEBI:57498"/>
        <dbReference type="ChEBI" id="CHEBI:456216"/>
        <dbReference type="EC" id="2.4.1.21"/>
    </reaction>
</comment>
<evidence type="ECO:0000256" key="7">
    <source>
        <dbReference type="SAM" id="Coils"/>
    </source>
</evidence>
<reference evidence="9 10" key="1">
    <citation type="submission" date="2021-05" db="EMBL/GenBank/DDBJ databases">
        <title>Genome Assembly of Synthetic Allotetraploid Brassica napus Reveals Homoeologous Exchanges between Subgenomes.</title>
        <authorList>
            <person name="Davis J.T."/>
        </authorList>
    </citation>
    <scope>NUCLEOTIDE SEQUENCE [LARGE SCALE GENOMIC DNA]</scope>
    <source>
        <strain evidence="10">cv. Da-Ae</strain>
        <tissue evidence="9">Seedling</tissue>
    </source>
</reference>
<evidence type="ECO:0000256" key="6">
    <source>
        <dbReference type="ARBA" id="ARBA00022922"/>
    </source>
</evidence>
<feature type="coiled-coil region" evidence="7">
    <location>
        <begin position="80"/>
        <end position="114"/>
    </location>
</feature>